<gene>
    <name evidence="3" type="ORF">CDCA_CDCA12G3509</name>
</gene>
<dbReference type="InterPro" id="IPR036361">
    <property type="entry name" value="SAP_dom_sf"/>
</dbReference>
<evidence type="ECO:0000313" key="4">
    <source>
        <dbReference type="Proteomes" id="UP001301350"/>
    </source>
</evidence>
<evidence type="ECO:0000256" key="1">
    <source>
        <dbReference type="SAM" id="MobiDB-lite"/>
    </source>
</evidence>
<dbReference type="PROSITE" id="PS50800">
    <property type="entry name" value="SAP"/>
    <property type="match status" value="1"/>
</dbReference>
<evidence type="ECO:0000259" key="2">
    <source>
        <dbReference type="PROSITE" id="PS50800"/>
    </source>
</evidence>
<feature type="compositionally biased region" description="Basic and acidic residues" evidence="1">
    <location>
        <begin position="189"/>
        <end position="198"/>
    </location>
</feature>
<proteinExistence type="predicted"/>
<keyword evidence="4" id="KW-1185">Reference proteome</keyword>
<feature type="region of interest" description="Disordered" evidence="1">
    <location>
        <begin position="575"/>
        <end position="614"/>
    </location>
</feature>
<feature type="region of interest" description="Disordered" evidence="1">
    <location>
        <begin position="157"/>
        <end position="524"/>
    </location>
</feature>
<dbReference type="EMBL" id="JANCYW010000012">
    <property type="protein sequence ID" value="KAK4537484.1"/>
    <property type="molecule type" value="Genomic_DNA"/>
</dbReference>
<feature type="compositionally biased region" description="Low complexity" evidence="1">
    <location>
        <begin position="386"/>
        <end position="404"/>
    </location>
</feature>
<feature type="compositionally biased region" description="Low complexity" evidence="1">
    <location>
        <begin position="303"/>
        <end position="324"/>
    </location>
</feature>
<feature type="compositionally biased region" description="Basic residues" evidence="1">
    <location>
        <begin position="443"/>
        <end position="453"/>
    </location>
</feature>
<reference evidence="3 4" key="1">
    <citation type="submission" date="2022-07" db="EMBL/GenBank/DDBJ databases">
        <title>Genome-wide signatures of adaptation to extreme environments.</title>
        <authorList>
            <person name="Cho C.H."/>
            <person name="Yoon H.S."/>
        </authorList>
    </citation>
    <scope>NUCLEOTIDE SEQUENCE [LARGE SCALE GENOMIC DNA]</scope>
    <source>
        <strain evidence="3 4">DBV 063 E5</strain>
    </source>
</reference>
<feature type="compositionally biased region" description="Polar residues" evidence="1">
    <location>
        <begin position="206"/>
        <end position="217"/>
    </location>
</feature>
<dbReference type="Pfam" id="PF02037">
    <property type="entry name" value="SAP"/>
    <property type="match status" value="1"/>
</dbReference>
<protein>
    <recommendedName>
        <fullName evidence="2">SAP domain-containing protein</fullName>
    </recommendedName>
</protein>
<feature type="domain" description="SAP" evidence="2">
    <location>
        <begin position="543"/>
        <end position="577"/>
    </location>
</feature>
<dbReference type="Gene3D" id="1.10.720.30">
    <property type="entry name" value="SAP domain"/>
    <property type="match status" value="1"/>
</dbReference>
<name>A0AAV9IZI4_CYACA</name>
<dbReference type="SUPFAM" id="SSF68906">
    <property type="entry name" value="SAP domain"/>
    <property type="match status" value="1"/>
</dbReference>
<dbReference type="InterPro" id="IPR003034">
    <property type="entry name" value="SAP_dom"/>
</dbReference>
<accession>A0AAV9IZI4</accession>
<dbReference type="Proteomes" id="UP001301350">
    <property type="component" value="Unassembled WGS sequence"/>
</dbReference>
<feature type="compositionally biased region" description="Polar residues" evidence="1">
    <location>
        <begin position="363"/>
        <end position="374"/>
    </location>
</feature>
<feature type="compositionally biased region" description="Low complexity" evidence="1">
    <location>
        <begin position="267"/>
        <end position="279"/>
    </location>
</feature>
<evidence type="ECO:0000313" key="3">
    <source>
        <dbReference type="EMBL" id="KAK4537484.1"/>
    </source>
</evidence>
<sequence length="614" mass="64146">MFVVVTHSGWGLSNGRASRWGGRAWQQRVGPQNGATGLAELRMQIAGSGGLWLGGNAARRRWMFEQAQRRFEGQRDAQAQPMDEQVEQVPYVAPVPPVEPLPPAPPVTSTVLDNTWAIVTSPQHDRSHMEAVARILEEERLAAQRAASFQVPAETLPPAGETVASELPGKPETPTAAPGIQMGSVDKPGSARDEEKPTVEVVETKSNLTTETATTARLDSAETPVQMGQVQDRDSVPTAGEGTVSYGVAAKSPGMKPQMTKSYQPPATASAAATGSGSALPGNQKPVPSTGELPSRAKEAGNAPSVAGKRAAAAAAPAAAASAKPEMRSTAPTIPHMMESPPKGPPSTPASAQTDAPRMTTGAAASTTKLSSGAATPIPGNPYVQPAAPNTSSPTPTLTSATANHLWRAATRAGPGPTKSPPTPQAAPIARDVPKGFGALVQRHSKTPVKGKGTKPLLPSRAEVRLDAPEQSSSSSSSPPPPDVHTGAPKASAPTRKMAARGGEAAVPSKMVQPADGLVKRERTPIDPDLLQRIADAAARRKWSALRVSDLKIYLKQHGAPHSGRKAQLVEQAQALWHNRQEQATPTTSTTTVRDRPSRTQSSSPRPRRPTNQG</sequence>
<dbReference type="AlphaFoldDB" id="A0AAV9IZI4"/>
<organism evidence="3 4">
    <name type="scientific">Cyanidium caldarium</name>
    <name type="common">Red alga</name>
    <dbReference type="NCBI Taxonomy" id="2771"/>
    <lineage>
        <taxon>Eukaryota</taxon>
        <taxon>Rhodophyta</taxon>
        <taxon>Bangiophyceae</taxon>
        <taxon>Cyanidiales</taxon>
        <taxon>Cyanidiaceae</taxon>
        <taxon>Cyanidium</taxon>
    </lineage>
</organism>
<comment type="caution">
    <text evidence="3">The sequence shown here is derived from an EMBL/GenBank/DDBJ whole genome shotgun (WGS) entry which is preliminary data.</text>
</comment>